<name>A0AAN9E790_CROPI</name>
<reference evidence="1 2" key="1">
    <citation type="submission" date="2024-01" db="EMBL/GenBank/DDBJ databases">
        <title>The genomes of 5 underutilized Papilionoideae crops provide insights into root nodulation and disease resistanc.</title>
        <authorList>
            <person name="Yuan L."/>
        </authorList>
    </citation>
    <scope>NUCLEOTIDE SEQUENCE [LARGE SCALE GENOMIC DNA]</scope>
    <source>
        <strain evidence="1">ZHUSHIDOU_FW_LH</strain>
        <tissue evidence="1">Leaf</tissue>
    </source>
</reference>
<organism evidence="1 2">
    <name type="scientific">Crotalaria pallida</name>
    <name type="common">Smooth rattlebox</name>
    <name type="synonym">Crotalaria striata</name>
    <dbReference type="NCBI Taxonomy" id="3830"/>
    <lineage>
        <taxon>Eukaryota</taxon>
        <taxon>Viridiplantae</taxon>
        <taxon>Streptophyta</taxon>
        <taxon>Embryophyta</taxon>
        <taxon>Tracheophyta</taxon>
        <taxon>Spermatophyta</taxon>
        <taxon>Magnoliopsida</taxon>
        <taxon>eudicotyledons</taxon>
        <taxon>Gunneridae</taxon>
        <taxon>Pentapetalae</taxon>
        <taxon>rosids</taxon>
        <taxon>fabids</taxon>
        <taxon>Fabales</taxon>
        <taxon>Fabaceae</taxon>
        <taxon>Papilionoideae</taxon>
        <taxon>50 kb inversion clade</taxon>
        <taxon>genistoids sensu lato</taxon>
        <taxon>core genistoids</taxon>
        <taxon>Crotalarieae</taxon>
        <taxon>Crotalaria</taxon>
    </lineage>
</organism>
<proteinExistence type="predicted"/>
<comment type="caution">
    <text evidence="1">The sequence shown here is derived from an EMBL/GenBank/DDBJ whole genome shotgun (WGS) entry which is preliminary data.</text>
</comment>
<keyword evidence="2" id="KW-1185">Reference proteome</keyword>
<accession>A0AAN9E790</accession>
<protein>
    <submittedName>
        <fullName evidence="1">Uncharacterized protein</fullName>
    </submittedName>
</protein>
<sequence>MVPVPWPGFNVQIECSHFSFLLLRLIQQTVESILQFLSIFKVVRHNTVHLERMNLFYGTNYSIAKSFSSRMDLFYRTLIFNGTVTMKNKGKVEHNIETR</sequence>
<evidence type="ECO:0000313" key="1">
    <source>
        <dbReference type="EMBL" id="KAK7244930.1"/>
    </source>
</evidence>
<dbReference type="Proteomes" id="UP001372338">
    <property type="component" value="Unassembled WGS sequence"/>
</dbReference>
<gene>
    <name evidence="1" type="ORF">RIF29_39759</name>
</gene>
<evidence type="ECO:0000313" key="2">
    <source>
        <dbReference type="Proteomes" id="UP001372338"/>
    </source>
</evidence>
<dbReference type="AlphaFoldDB" id="A0AAN9E790"/>
<dbReference type="EMBL" id="JAYWIO010000008">
    <property type="protein sequence ID" value="KAK7244930.1"/>
    <property type="molecule type" value="Genomic_DNA"/>
</dbReference>